<feature type="compositionally biased region" description="Gly residues" evidence="1">
    <location>
        <begin position="1"/>
        <end position="13"/>
    </location>
</feature>
<feature type="compositionally biased region" description="Acidic residues" evidence="1">
    <location>
        <begin position="46"/>
        <end position="63"/>
    </location>
</feature>
<accession>A0A2W5PD10</accession>
<name>A0A2W5PD10_9SPHN</name>
<evidence type="ECO:0000256" key="1">
    <source>
        <dbReference type="SAM" id="MobiDB-lite"/>
    </source>
</evidence>
<protein>
    <submittedName>
        <fullName evidence="2">DNA primase</fullName>
    </submittedName>
</protein>
<dbReference type="AlphaFoldDB" id="A0A2W5PD10"/>
<comment type="caution">
    <text evidence="2">The sequence shown here is derived from an EMBL/GenBank/DDBJ whole genome shotgun (WGS) entry which is preliminary data.</text>
</comment>
<sequence length="112" mass="12066">MGGHQVYGQGSGDDGYDEDGYDESQRAEILEATRDGPGDGTIITDLEPDTGEDDEQEDEDELTMTDGEVGAQDAATDLDDADIEEDEVQDEFDDGSVADDELDDRDDTALNP</sequence>
<proteinExistence type="predicted"/>
<organism evidence="2 3">
    <name type="scientific">Sphingomonas taxi</name>
    <dbReference type="NCBI Taxonomy" id="1549858"/>
    <lineage>
        <taxon>Bacteria</taxon>
        <taxon>Pseudomonadati</taxon>
        <taxon>Pseudomonadota</taxon>
        <taxon>Alphaproteobacteria</taxon>
        <taxon>Sphingomonadales</taxon>
        <taxon>Sphingomonadaceae</taxon>
        <taxon>Sphingomonas</taxon>
    </lineage>
</organism>
<feature type="compositionally biased region" description="Acidic residues" evidence="1">
    <location>
        <begin position="76"/>
        <end position="106"/>
    </location>
</feature>
<dbReference type="EMBL" id="QFQI01000001">
    <property type="protein sequence ID" value="PZQ62944.1"/>
    <property type="molecule type" value="Genomic_DNA"/>
</dbReference>
<gene>
    <name evidence="2" type="ORF">DI544_01780</name>
</gene>
<evidence type="ECO:0000313" key="3">
    <source>
        <dbReference type="Proteomes" id="UP000249229"/>
    </source>
</evidence>
<reference evidence="2 3" key="1">
    <citation type="submission" date="2017-08" db="EMBL/GenBank/DDBJ databases">
        <title>Infants hospitalized years apart are colonized by the same room-sourced microbial strains.</title>
        <authorList>
            <person name="Brooks B."/>
            <person name="Olm M.R."/>
            <person name="Firek B.A."/>
            <person name="Baker R."/>
            <person name="Thomas B.C."/>
            <person name="Morowitz M.J."/>
            <person name="Banfield J.F."/>
        </authorList>
    </citation>
    <scope>NUCLEOTIDE SEQUENCE [LARGE SCALE GENOMIC DNA]</scope>
    <source>
        <strain evidence="2">S2_005_001_R1_22</strain>
    </source>
</reference>
<dbReference type="Proteomes" id="UP000249229">
    <property type="component" value="Unassembled WGS sequence"/>
</dbReference>
<evidence type="ECO:0000313" key="2">
    <source>
        <dbReference type="EMBL" id="PZQ62944.1"/>
    </source>
</evidence>
<feature type="compositionally biased region" description="Basic and acidic residues" evidence="1">
    <location>
        <begin position="23"/>
        <end position="37"/>
    </location>
</feature>
<feature type="region of interest" description="Disordered" evidence="1">
    <location>
        <begin position="1"/>
        <end position="112"/>
    </location>
</feature>